<keyword evidence="2" id="KW-0698">rRNA processing</keyword>
<dbReference type="GO" id="GO:0005739">
    <property type="term" value="C:mitochondrion"/>
    <property type="evidence" value="ECO:0007669"/>
    <property type="project" value="TreeGrafter"/>
</dbReference>
<reference evidence="9" key="1">
    <citation type="submission" date="2022-01" db="EMBL/GenBank/DDBJ databases">
        <title>Genome Sequence Resource for Two Populations of Ditylenchus destructor, the Migratory Endoparasitic Phytonematode.</title>
        <authorList>
            <person name="Zhang H."/>
            <person name="Lin R."/>
            <person name="Xie B."/>
        </authorList>
    </citation>
    <scope>NUCLEOTIDE SEQUENCE</scope>
    <source>
        <strain evidence="9">BazhouSP</strain>
    </source>
</reference>
<evidence type="ECO:0000256" key="4">
    <source>
        <dbReference type="ARBA" id="ARBA00022679"/>
    </source>
</evidence>
<evidence type="ECO:0000256" key="6">
    <source>
        <dbReference type="ARBA" id="ARBA00041184"/>
    </source>
</evidence>
<dbReference type="InterPro" id="IPR015507">
    <property type="entry name" value="rRNA-MeTfrase_E"/>
</dbReference>
<keyword evidence="3 9" id="KW-0489">Methyltransferase</keyword>
<evidence type="ECO:0000256" key="5">
    <source>
        <dbReference type="ARBA" id="ARBA00022691"/>
    </source>
</evidence>
<evidence type="ECO:0000256" key="7">
    <source>
        <dbReference type="PIRSR" id="PIRSR005461-1"/>
    </source>
</evidence>
<name>A0AAD4R5H3_9BILA</name>
<proteinExistence type="inferred from homology"/>
<feature type="active site" description="Proton acceptor" evidence="7">
    <location>
        <position position="204"/>
    </location>
</feature>
<dbReference type="SUPFAM" id="SSF53335">
    <property type="entry name" value="S-adenosyl-L-methionine-dependent methyltransferases"/>
    <property type="match status" value="1"/>
</dbReference>
<evidence type="ECO:0000256" key="3">
    <source>
        <dbReference type="ARBA" id="ARBA00022603"/>
    </source>
</evidence>
<dbReference type="PIRSF" id="PIRSF005461">
    <property type="entry name" value="23S_rRNA_mtase"/>
    <property type="match status" value="1"/>
</dbReference>
<dbReference type="PANTHER" id="PTHR10920:SF18">
    <property type="entry name" value="RRNA METHYLTRANSFERASE 2, MITOCHONDRIAL"/>
    <property type="match status" value="1"/>
</dbReference>
<keyword evidence="10" id="KW-1185">Reference proteome</keyword>
<evidence type="ECO:0000259" key="8">
    <source>
        <dbReference type="Pfam" id="PF01728"/>
    </source>
</evidence>
<sequence>MTKSVSNCSTLLRFYQQNCTSCSSSLRRNYSQKVKSKNPDVARFVRRQLDDEYVRYARMHDYRARSAFKLLQLNEKLKIISEGDTVIDVGAAPGSWCQVLSEIIFPDKLKPGKRQGYILGVDIQSSNIASKKADITRPATHAELRRRLNGRTLDVVLSDMAPSPTGDHYTDHYRIIALCRCLLGLITSENAPIPLKENGNFLCKIWDGVYEKEFTDELKKHFRRVRGIKPDASRNESSEKYLYAHGFIKRL</sequence>
<dbReference type="PANTHER" id="PTHR10920">
    <property type="entry name" value="RIBOSOMAL RNA METHYLTRANSFERASE"/>
    <property type="match status" value="1"/>
</dbReference>
<dbReference type="Pfam" id="PF01728">
    <property type="entry name" value="FtsJ"/>
    <property type="match status" value="1"/>
</dbReference>
<dbReference type="InterPro" id="IPR029063">
    <property type="entry name" value="SAM-dependent_MTases_sf"/>
</dbReference>
<dbReference type="EMBL" id="JAKKPZ010000009">
    <property type="protein sequence ID" value="KAI1717343.1"/>
    <property type="molecule type" value="Genomic_DNA"/>
</dbReference>
<evidence type="ECO:0000313" key="10">
    <source>
        <dbReference type="Proteomes" id="UP001201812"/>
    </source>
</evidence>
<accession>A0AAD4R5H3</accession>
<dbReference type="InterPro" id="IPR050082">
    <property type="entry name" value="RNA_methyltr_RlmE"/>
</dbReference>
<dbReference type="GO" id="GO:0008650">
    <property type="term" value="F:rRNA (uridine-2'-O-)-methyltransferase activity"/>
    <property type="evidence" value="ECO:0007669"/>
    <property type="project" value="TreeGrafter"/>
</dbReference>
<gene>
    <name evidence="9" type="ORF">DdX_07085</name>
</gene>
<dbReference type="AlphaFoldDB" id="A0AAD4R5H3"/>
<dbReference type="Proteomes" id="UP001201812">
    <property type="component" value="Unassembled WGS sequence"/>
</dbReference>
<comment type="caution">
    <text evidence="9">The sequence shown here is derived from an EMBL/GenBank/DDBJ whole genome shotgun (WGS) entry which is preliminary data.</text>
</comment>
<feature type="domain" description="Ribosomal RNA methyltransferase FtsJ" evidence="8">
    <location>
        <begin position="62"/>
        <end position="247"/>
    </location>
</feature>
<dbReference type="Gene3D" id="3.40.50.150">
    <property type="entry name" value="Vaccinia Virus protein VP39"/>
    <property type="match status" value="1"/>
</dbReference>
<protein>
    <recommendedName>
        <fullName evidence="6">rRNA methyltransferase 2, mitochondrial</fullName>
    </recommendedName>
</protein>
<evidence type="ECO:0000256" key="2">
    <source>
        <dbReference type="ARBA" id="ARBA00022552"/>
    </source>
</evidence>
<dbReference type="HAMAP" id="MF_01547">
    <property type="entry name" value="RNA_methyltr_E"/>
    <property type="match status" value="1"/>
</dbReference>
<comment type="similarity">
    <text evidence="1">Belongs to the class I-like SAM-binding methyltransferase superfamily. RNA methyltransferase RlmE family.</text>
</comment>
<evidence type="ECO:0000313" key="9">
    <source>
        <dbReference type="EMBL" id="KAI1717343.1"/>
    </source>
</evidence>
<keyword evidence="5 7" id="KW-0949">S-adenosyl-L-methionine</keyword>
<organism evidence="9 10">
    <name type="scientific">Ditylenchus destructor</name>
    <dbReference type="NCBI Taxonomy" id="166010"/>
    <lineage>
        <taxon>Eukaryota</taxon>
        <taxon>Metazoa</taxon>
        <taxon>Ecdysozoa</taxon>
        <taxon>Nematoda</taxon>
        <taxon>Chromadorea</taxon>
        <taxon>Rhabditida</taxon>
        <taxon>Tylenchina</taxon>
        <taxon>Tylenchomorpha</taxon>
        <taxon>Sphaerularioidea</taxon>
        <taxon>Anguinidae</taxon>
        <taxon>Anguininae</taxon>
        <taxon>Ditylenchus</taxon>
    </lineage>
</organism>
<evidence type="ECO:0000256" key="1">
    <source>
        <dbReference type="ARBA" id="ARBA00009258"/>
    </source>
</evidence>
<keyword evidence="4" id="KW-0808">Transferase</keyword>
<dbReference type="InterPro" id="IPR002877">
    <property type="entry name" value="RNA_MeTrfase_FtsJ_dom"/>
</dbReference>